<dbReference type="EMBL" id="UGOY01000001">
    <property type="protein sequence ID" value="STY23494.1"/>
    <property type="molecule type" value="Genomic_DNA"/>
</dbReference>
<accession>A0A378L9X7</accession>
<organism evidence="2 4">
    <name type="scientific">Legionella steigerwaltii</name>
    <dbReference type="NCBI Taxonomy" id="460"/>
    <lineage>
        <taxon>Bacteria</taxon>
        <taxon>Pseudomonadati</taxon>
        <taxon>Pseudomonadota</taxon>
        <taxon>Gammaproteobacteria</taxon>
        <taxon>Legionellales</taxon>
        <taxon>Legionellaceae</taxon>
        <taxon>Legionella</taxon>
    </lineage>
</organism>
<name>A0A378L9X7_9GAMM</name>
<dbReference type="NCBIfam" id="NF047412">
    <property type="entry name" value="sig_GCG_CRPN_rpt"/>
    <property type="match status" value="1"/>
</dbReference>
<evidence type="ECO:0000313" key="2">
    <source>
        <dbReference type="EMBL" id="STY23494.1"/>
    </source>
</evidence>
<dbReference type="RefSeq" id="WP_058475655.1">
    <property type="nucleotide sequence ID" value="NZ_CAAAIO010000002.1"/>
</dbReference>
<protein>
    <submittedName>
        <fullName evidence="2">Uncharacterized protein</fullName>
    </submittedName>
</protein>
<dbReference type="AlphaFoldDB" id="A0A378L9X7"/>
<dbReference type="EMBL" id="LNYZ01000001">
    <property type="protein sequence ID" value="KTD80819.1"/>
    <property type="molecule type" value="Genomic_DNA"/>
</dbReference>
<reference evidence="2 4" key="2">
    <citation type="submission" date="2018-06" db="EMBL/GenBank/DDBJ databases">
        <authorList>
            <consortium name="Pathogen Informatics"/>
            <person name="Doyle S."/>
        </authorList>
    </citation>
    <scope>NUCLEOTIDE SEQUENCE [LARGE SCALE GENOMIC DNA]</scope>
    <source>
        <strain evidence="2 4">NCTC11991</strain>
    </source>
</reference>
<keyword evidence="3" id="KW-1185">Reference proteome</keyword>
<proteinExistence type="predicted"/>
<dbReference type="Proteomes" id="UP000054820">
    <property type="component" value="Unassembled WGS sequence"/>
</dbReference>
<evidence type="ECO:0000313" key="3">
    <source>
        <dbReference type="Proteomes" id="UP000054820"/>
    </source>
</evidence>
<dbReference type="Proteomes" id="UP000255110">
    <property type="component" value="Unassembled WGS sequence"/>
</dbReference>
<dbReference type="OrthoDB" id="5651254at2"/>
<reference evidence="1 3" key="1">
    <citation type="submission" date="2015-11" db="EMBL/GenBank/DDBJ databases">
        <title>Genomic analysis of 38 Legionella species identifies large and diverse effector repertoires.</title>
        <authorList>
            <person name="Burstein D."/>
            <person name="Amaro F."/>
            <person name="Zusman T."/>
            <person name="Lifshitz Z."/>
            <person name="Cohen O."/>
            <person name="Gilbert J.A."/>
            <person name="Pupko T."/>
            <person name="Shuman H.A."/>
            <person name="Segal G."/>
        </authorList>
    </citation>
    <scope>NUCLEOTIDE SEQUENCE [LARGE SCALE GENOMIC DNA]</scope>
    <source>
        <strain evidence="1 3">SC-18-C9</strain>
    </source>
</reference>
<evidence type="ECO:0000313" key="4">
    <source>
        <dbReference type="Proteomes" id="UP000255110"/>
    </source>
</evidence>
<sequence length="78" mass="8485">MNTSSCISKVLRTGIILGSLFFAVGYTSIASAAQGCGHGYHRNMYGACVLNAPGPYSRPAPYHPGCWRNAWGQLRCYR</sequence>
<dbReference type="InterPro" id="IPR058110">
    <property type="entry name" value="GCG_CRPN_dom"/>
</dbReference>
<gene>
    <name evidence="1" type="ORF">Lstg_0046</name>
    <name evidence="2" type="ORF">NCTC11991_02102</name>
</gene>
<dbReference type="STRING" id="460.Lstg_0046"/>
<evidence type="ECO:0000313" key="1">
    <source>
        <dbReference type="EMBL" id="KTD80819.1"/>
    </source>
</evidence>